<evidence type="ECO:0000313" key="10">
    <source>
        <dbReference type="Proteomes" id="UP000636960"/>
    </source>
</evidence>
<proteinExistence type="inferred from homology"/>
<feature type="transmembrane region" description="Helical" evidence="8">
    <location>
        <begin position="21"/>
        <end position="41"/>
    </location>
</feature>
<dbReference type="GO" id="GO:0005886">
    <property type="term" value="C:plasma membrane"/>
    <property type="evidence" value="ECO:0007669"/>
    <property type="project" value="UniProtKB-SubCell"/>
</dbReference>
<dbReference type="PANTHER" id="PTHR43302:SF5">
    <property type="entry name" value="TRANSPORTER ARSB-RELATED"/>
    <property type="match status" value="1"/>
</dbReference>
<organism evidence="9 10">
    <name type="scientific">Paractinoplanes rishiriensis</name>
    <dbReference type="NCBI Taxonomy" id="1050105"/>
    <lineage>
        <taxon>Bacteria</taxon>
        <taxon>Bacillati</taxon>
        <taxon>Actinomycetota</taxon>
        <taxon>Actinomycetes</taxon>
        <taxon>Micromonosporales</taxon>
        <taxon>Micromonosporaceae</taxon>
        <taxon>Paractinoplanes</taxon>
    </lineage>
</organism>
<comment type="similarity">
    <text evidence="2">Belongs to the ArsB family.</text>
</comment>
<evidence type="ECO:0000256" key="6">
    <source>
        <dbReference type="ARBA" id="ARBA00022989"/>
    </source>
</evidence>
<name>A0A919K9S5_9ACTN</name>
<feature type="transmembrane region" description="Helical" evidence="8">
    <location>
        <begin position="61"/>
        <end position="85"/>
    </location>
</feature>
<keyword evidence="6 8" id="KW-1133">Transmembrane helix</keyword>
<dbReference type="Pfam" id="PF02040">
    <property type="entry name" value="ArsB"/>
    <property type="match status" value="1"/>
</dbReference>
<dbReference type="GO" id="GO:0046685">
    <property type="term" value="P:response to arsenic-containing substance"/>
    <property type="evidence" value="ECO:0007669"/>
    <property type="project" value="UniProtKB-KW"/>
</dbReference>
<feature type="transmembrane region" description="Helical" evidence="8">
    <location>
        <begin position="105"/>
        <end position="125"/>
    </location>
</feature>
<evidence type="ECO:0000256" key="1">
    <source>
        <dbReference type="ARBA" id="ARBA00004651"/>
    </source>
</evidence>
<reference evidence="9" key="1">
    <citation type="submission" date="2021-01" db="EMBL/GenBank/DDBJ databases">
        <title>Whole genome shotgun sequence of Actinoplanes rishiriensis NBRC 108556.</title>
        <authorList>
            <person name="Komaki H."/>
            <person name="Tamura T."/>
        </authorList>
    </citation>
    <scope>NUCLEOTIDE SEQUENCE</scope>
    <source>
        <strain evidence="9">NBRC 108556</strain>
    </source>
</reference>
<dbReference type="EMBL" id="BOMV01000105">
    <property type="protein sequence ID" value="GIF01471.1"/>
    <property type="molecule type" value="Genomic_DNA"/>
</dbReference>
<evidence type="ECO:0000256" key="8">
    <source>
        <dbReference type="SAM" id="Phobius"/>
    </source>
</evidence>
<evidence type="ECO:0000256" key="2">
    <source>
        <dbReference type="ARBA" id="ARBA00006433"/>
    </source>
</evidence>
<evidence type="ECO:0000256" key="4">
    <source>
        <dbReference type="ARBA" id="ARBA00022692"/>
    </source>
</evidence>
<comment type="subcellular location">
    <subcellularLocation>
        <location evidence="1">Cell membrane</location>
        <topology evidence="1">Multi-pass membrane protein</topology>
    </subcellularLocation>
</comment>
<dbReference type="PANTHER" id="PTHR43302">
    <property type="entry name" value="TRANSPORTER ARSB-RELATED"/>
    <property type="match status" value="1"/>
</dbReference>
<evidence type="ECO:0000256" key="7">
    <source>
        <dbReference type="ARBA" id="ARBA00023136"/>
    </source>
</evidence>
<accession>A0A919K9S5</accession>
<evidence type="ECO:0008006" key="11">
    <source>
        <dbReference type="Google" id="ProtNLM"/>
    </source>
</evidence>
<dbReference type="GO" id="GO:0015105">
    <property type="term" value="F:arsenite transmembrane transporter activity"/>
    <property type="evidence" value="ECO:0007669"/>
    <property type="project" value="InterPro"/>
</dbReference>
<comment type="caution">
    <text evidence="9">The sequence shown here is derived from an EMBL/GenBank/DDBJ whole genome shotgun (WGS) entry which is preliminary data.</text>
</comment>
<dbReference type="AlphaFoldDB" id="A0A919K9S5"/>
<dbReference type="InterPro" id="IPR000802">
    <property type="entry name" value="Arsenical_pump_ArsB"/>
</dbReference>
<evidence type="ECO:0000256" key="5">
    <source>
        <dbReference type="ARBA" id="ARBA00022849"/>
    </source>
</evidence>
<protein>
    <recommendedName>
        <fullName evidence="11">Arsenical pump membrane protein</fullName>
    </recommendedName>
</protein>
<evidence type="ECO:0000313" key="9">
    <source>
        <dbReference type="EMBL" id="GIF01471.1"/>
    </source>
</evidence>
<keyword evidence="10" id="KW-1185">Reference proteome</keyword>
<keyword evidence="7 8" id="KW-0472">Membrane</keyword>
<dbReference type="Proteomes" id="UP000636960">
    <property type="component" value="Unassembled WGS sequence"/>
</dbReference>
<sequence>MVVLAVRQNGLDRLVDPLVPTGTGLLHLLAAAALAAVLANLVNNLPATLVLLPAVEHSPGLLLAVLIGVNVGPNLTYVGSLATLLWRQVLHARDAAPDAREFLRLGLLTVPAALVAGVLALWVALHLTGT</sequence>
<dbReference type="PRINTS" id="PR00758">
    <property type="entry name" value="ARSENICPUMP"/>
</dbReference>
<keyword evidence="4 8" id="KW-0812">Transmembrane</keyword>
<evidence type="ECO:0000256" key="3">
    <source>
        <dbReference type="ARBA" id="ARBA00022475"/>
    </source>
</evidence>
<gene>
    <name evidence="9" type="ORF">Ari01nite_89350</name>
</gene>
<keyword evidence="5" id="KW-0059">Arsenical resistance</keyword>
<keyword evidence="3" id="KW-1003">Cell membrane</keyword>